<evidence type="ECO:0000313" key="3">
    <source>
        <dbReference type="Proteomes" id="UP001153069"/>
    </source>
</evidence>
<comment type="caution">
    <text evidence="2">The sequence shown here is derived from an EMBL/GenBank/DDBJ whole genome shotgun (WGS) entry which is preliminary data.</text>
</comment>
<dbReference type="EMBL" id="CAICTM010000162">
    <property type="protein sequence ID" value="CAB9503359.1"/>
    <property type="molecule type" value="Genomic_DNA"/>
</dbReference>
<name>A0A9N8DP54_9STRA</name>
<evidence type="ECO:0000256" key="1">
    <source>
        <dbReference type="SAM" id="SignalP"/>
    </source>
</evidence>
<accession>A0A9N8DP54</accession>
<sequence>MMPIVNSILFVLGLVLTTSSVSNRCFVSGFGGSTARSRQRLDPRRGSCFQRHVLSSDYLENDLLAIASNSEDEDSKPRLCVVKPDGTVYPLCQREDDVETDMFVDPREYSNEFWGEVTDEQVTGSYGEGWYGQRPVPSLGGGPGYGAEADEIWSIDEELIETIRNDGVDLPILDMGIAHGEKARAGAF</sequence>
<dbReference type="AlphaFoldDB" id="A0A9N8DP54"/>
<reference evidence="2" key="1">
    <citation type="submission" date="2020-06" db="EMBL/GenBank/DDBJ databases">
        <authorList>
            <consortium name="Plant Systems Biology data submission"/>
        </authorList>
    </citation>
    <scope>NUCLEOTIDE SEQUENCE</scope>
    <source>
        <strain evidence="2">D6</strain>
    </source>
</reference>
<keyword evidence="1" id="KW-0732">Signal</keyword>
<keyword evidence="3" id="KW-1185">Reference proteome</keyword>
<dbReference type="OrthoDB" id="47919at2759"/>
<evidence type="ECO:0000313" key="2">
    <source>
        <dbReference type="EMBL" id="CAB9503359.1"/>
    </source>
</evidence>
<feature type="chain" id="PRO_5040504046" evidence="1">
    <location>
        <begin position="24"/>
        <end position="188"/>
    </location>
</feature>
<proteinExistence type="predicted"/>
<organism evidence="2 3">
    <name type="scientific">Seminavis robusta</name>
    <dbReference type="NCBI Taxonomy" id="568900"/>
    <lineage>
        <taxon>Eukaryota</taxon>
        <taxon>Sar</taxon>
        <taxon>Stramenopiles</taxon>
        <taxon>Ochrophyta</taxon>
        <taxon>Bacillariophyta</taxon>
        <taxon>Bacillariophyceae</taxon>
        <taxon>Bacillariophycidae</taxon>
        <taxon>Naviculales</taxon>
        <taxon>Naviculaceae</taxon>
        <taxon>Seminavis</taxon>
    </lineage>
</organism>
<feature type="signal peptide" evidence="1">
    <location>
        <begin position="1"/>
        <end position="23"/>
    </location>
</feature>
<gene>
    <name evidence="2" type="ORF">SEMRO_163_G073230.1</name>
</gene>
<protein>
    <submittedName>
        <fullName evidence="2">Uncharacterized protein</fullName>
    </submittedName>
</protein>
<dbReference type="Proteomes" id="UP001153069">
    <property type="component" value="Unassembled WGS sequence"/>
</dbReference>